<sequence>MKWIYLLLGVYSLIIAHSVTAETQSITGYACEDCSAKEAAKLTSSQASVLLSCQPDNNQNTLKAASSNCVLTQRRFLIFDIFNQKAHAFNLAYQRQRLATTPSRLTKAEHSAAKDFFQLLQVKSHILDNIALSHHEDISLPNSQIDFKANSCSLDPGAVVLRLALDPTLTTRLRDRVNVDYNSLSADDERTGFAALHVSESGFYALRNGSNFSVAWDKLHKARLIKKQIIAESADYATIAHTTASGLLAFRLGWQDDLTALSVEVEPQYTMITPDISLADVLHHSSWNIKLSACAIAELQQHFVTSSYARPRSDFSAEKRQHHSNTTEIAPEHYSADAVTDETCRWLFHDKEGKLVSTVSGPCPS</sequence>
<keyword evidence="1" id="KW-0732">Signal</keyword>
<evidence type="ECO:0000313" key="2">
    <source>
        <dbReference type="EMBL" id="EIW88403.1"/>
    </source>
</evidence>
<dbReference type="AlphaFoldDB" id="I8U8T7"/>
<dbReference type="EMBL" id="AKKU01000020">
    <property type="protein sequence ID" value="EIW88403.1"/>
    <property type="molecule type" value="Genomic_DNA"/>
</dbReference>
<dbReference type="Proteomes" id="UP000035062">
    <property type="component" value="Unassembled WGS sequence"/>
</dbReference>
<evidence type="ECO:0000313" key="3">
    <source>
        <dbReference type="Proteomes" id="UP000035062"/>
    </source>
</evidence>
<comment type="caution">
    <text evidence="2">The sequence shown here is derived from an EMBL/GenBank/DDBJ whole genome shotgun (WGS) entry which is preliminary data.</text>
</comment>
<dbReference type="PATRIC" id="fig|1195246.3.peg.2259"/>
<protein>
    <submittedName>
        <fullName evidence="2">Uncharacterized protein</fullName>
    </submittedName>
</protein>
<gene>
    <name evidence="2" type="ORF">AGRI_11392</name>
</gene>
<feature type="signal peptide" evidence="1">
    <location>
        <begin position="1"/>
        <end position="21"/>
    </location>
</feature>
<accession>I8U8T7</accession>
<proteinExistence type="predicted"/>
<evidence type="ECO:0000256" key="1">
    <source>
        <dbReference type="SAM" id="SignalP"/>
    </source>
</evidence>
<name>I8U8T7_9ALTE</name>
<dbReference type="STRING" id="1195246.AGRI_11392"/>
<feature type="chain" id="PRO_5003714828" evidence="1">
    <location>
        <begin position="22"/>
        <end position="365"/>
    </location>
</feature>
<reference evidence="2 3" key="1">
    <citation type="journal article" date="2012" name="J. Bacteriol.">
        <title>Genome Sequence of Pectin-Degrading Alishewanella agri, Isolated from Landfill Soil.</title>
        <authorList>
            <person name="Kim J."/>
            <person name="Jung J."/>
            <person name="Sung J.S."/>
            <person name="Chun J."/>
            <person name="Park W."/>
        </authorList>
    </citation>
    <scope>NUCLEOTIDE SEQUENCE [LARGE SCALE GENOMIC DNA]</scope>
    <source>
        <strain evidence="2 3">BL06</strain>
    </source>
</reference>
<dbReference type="RefSeq" id="WP_008985104.1">
    <property type="nucleotide sequence ID" value="NZ_AKKU01000020.1"/>
</dbReference>
<keyword evidence="3" id="KW-1185">Reference proteome</keyword>
<organism evidence="2 3">
    <name type="scientific">Alishewanella agri BL06</name>
    <dbReference type="NCBI Taxonomy" id="1195246"/>
    <lineage>
        <taxon>Bacteria</taxon>
        <taxon>Pseudomonadati</taxon>
        <taxon>Pseudomonadota</taxon>
        <taxon>Gammaproteobacteria</taxon>
        <taxon>Alteromonadales</taxon>
        <taxon>Alteromonadaceae</taxon>
        <taxon>Alishewanella</taxon>
    </lineage>
</organism>